<dbReference type="Proteomes" id="UP000636661">
    <property type="component" value="Unassembled WGS sequence"/>
</dbReference>
<keyword evidence="2" id="KW-1003">Cell membrane</keyword>
<name>A0A918M6W2_9ACTN</name>
<evidence type="ECO:0000256" key="2">
    <source>
        <dbReference type="ARBA" id="ARBA00022475"/>
    </source>
</evidence>
<keyword evidence="3 6" id="KW-0812">Transmembrane</keyword>
<dbReference type="SUPFAM" id="SSF103473">
    <property type="entry name" value="MFS general substrate transporter"/>
    <property type="match status" value="1"/>
</dbReference>
<dbReference type="GO" id="GO:0022857">
    <property type="term" value="F:transmembrane transporter activity"/>
    <property type="evidence" value="ECO:0007669"/>
    <property type="project" value="InterPro"/>
</dbReference>
<feature type="transmembrane region" description="Helical" evidence="6">
    <location>
        <begin position="316"/>
        <end position="338"/>
    </location>
</feature>
<comment type="caution">
    <text evidence="7">The sequence shown here is derived from an EMBL/GenBank/DDBJ whole genome shotgun (WGS) entry which is preliminary data.</text>
</comment>
<evidence type="ECO:0000256" key="6">
    <source>
        <dbReference type="SAM" id="Phobius"/>
    </source>
</evidence>
<feature type="transmembrane region" description="Helical" evidence="6">
    <location>
        <begin position="384"/>
        <end position="405"/>
    </location>
</feature>
<dbReference type="InterPro" id="IPR011701">
    <property type="entry name" value="MFS"/>
</dbReference>
<evidence type="ECO:0000256" key="4">
    <source>
        <dbReference type="ARBA" id="ARBA00022989"/>
    </source>
</evidence>
<dbReference type="InterPro" id="IPR036259">
    <property type="entry name" value="MFS_trans_sf"/>
</dbReference>
<feature type="transmembrane region" description="Helical" evidence="6">
    <location>
        <begin position="161"/>
        <end position="186"/>
    </location>
</feature>
<feature type="transmembrane region" description="Helical" evidence="6">
    <location>
        <begin position="359"/>
        <end position="378"/>
    </location>
</feature>
<feature type="transmembrane region" description="Helical" evidence="6">
    <location>
        <begin position="254"/>
        <end position="277"/>
    </location>
</feature>
<evidence type="ECO:0000256" key="3">
    <source>
        <dbReference type="ARBA" id="ARBA00022692"/>
    </source>
</evidence>
<proteinExistence type="predicted"/>
<organism evidence="7 8">
    <name type="scientific">Streptomyces lavendofoliae</name>
    <dbReference type="NCBI Taxonomy" id="67314"/>
    <lineage>
        <taxon>Bacteria</taxon>
        <taxon>Bacillati</taxon>
        <taxon>Actinomycetota</taxon>
        <taxon>Actinomycetes</taxon>
        <taxon>Kitasatosporales</taxon>
        <taxon>Streptomycetaceae</taxon>
        <taxon>Streptomyces</taxon>
    </lineage>
</organism>
<dbReference type="PANTHER" id="PTHR23513:SF6">
    <property type="entry name" value="MAJOR FACILITATOR SUPERFAMILY ASSOCIATED DOMAIN-CONTAINING PROTEIN"/>
    <property type="match status" value="1"/>
</dbReference>
<gene>
    <name evidence="7" type="ORF">GCM10010274_51850</name>
</gene>
<reference evidence="7" key="2">
    <citation type="submission" date="2020-09" db="EMBL/GenBank/DDBJ databases">
        <authorList>
            <person name="Sun Q."/>
            <person name="Ohkuma M."/>
        </authorList>
    </citation>
    <scope>NUCLEOTIDE SEQUENCE</scope>
    <source>
        <strain evidence="7">JCM 4391</strain>
    </source>
</reference>
<keyword evidence="4 6" id="KW-1133">Transmembrane helix</keyword>
<keyword evidence="8" id="KW-1185">Reference proteome</keyword>
<dbReference type="EMBL" id="BMTP01000015">
    <property type="protein sequence ID" value="GGU56607.1"/>
    <property type="molecule type" value="Genomic_DNA"/>
</dbReference>
<dbReference type="AlphaFoldDB" id="A0A918M6W2"/>
<evidence type="ECO:0000256" key="5">
    <source>
        <dbReference type="ARBA" id="ARBA00023136"/>
    </source>
</evidence>
<evidence type="ECO:0000313" key="7">
    <source>
        <dbReference type="EMBL" id="GGU56607.1"/>
    </source>
</evidence>
<evidence type="ECO:0000313" key="8">
    <source>
        <dbReference type="Proteomes" id="UP000636661"/>
    </source>
</evidence>
<dbReference type="PANTHER" id="PTHR23513">
    <property type="entry name" value="INTEGRAL MEMBRANE EFFLUX PROTEIN-RELATED"/>
    <property type="match status" value="1"/>
</dbReference>
<dbReference type="Pfam" id="PF07690">
    <property type="entry name" value="MFS_1"/>
    <property type="match status" value="1"/>
</dbReference>
<sequence length="425" mass="44739">MSTHSVTSTNFKRFWFGQTLSQFGTRIGTLGLSVTAVELLDATTRQVGVLAAASTVCYLVIGLPAGAWVDRMLKRKTMMWAALTRCVTICVIPVLWLTGDLRIEVLYAVAVVVGVVTVFFDVAYQSYVPVLVPEDDIAAANGRLEATAQVSTLGGPALAGLLMRVVSAPVVMLVDAIMYLASFLCLSMTKDDEQKPASAARAKGHLLADIGEGLRFVRDQPVIRRLAASVGVSNFFATVVSTLVPVLVMRTIGFDSFMLGLIMTCGAAGGVVGALLAPKARQRFSAGTVMSCGLLMAALFGVANPLAGAVATHSKILAGAVLLIGEFGLVMGALLFNVTQVSLRQTLCPKNLLGRMNASLRFVIWGSMPLASLVAGWLGSAIGVVPTLWIGVVGSVATVLPILTIDRVMATTSRPVEAQEPEAVR</sequence>
<evidence type="ECO:0000256" key="1">
    <source>
        <dbReference type="ARBA" id="ARBA00004651"/>
    </source>
</evidence>
<reference evidence="7" key="1">
    <citation type="journal article" date="2014" name="Int. J. Syst. Evol. Microbiol.">
        <title>Complete genome sequence of Corynebacterium casei LMG S-19264T (=DSM 44701T), isolated from a smear-ripened cheese.</title>
        <authorList>
            <consortium name="US DOE Joint Genome Institute (JGI-PGF)"/>
            <person name="Walter F."/>
            <person name="Albersmeier A."/>
            <person name="Kalinowski J."/>
            <person name="Ruckert C."/>
        </authorList>
    </citation>
    <scope>NUCLEOTIDE SEQUENCE</scope>
    <source>
        <strain evidence="7">JCM 4391</strain>
    </source>
</reference>
<keyword evidence="5 6" id="KW-0472">Membrane</keyword>
<feature type="transmembrane region" description="Helical" evidence="6">
    <location>
        <begin position="289"/>
        <end position="310"/>
    </location>
</feature>
<feature type="transmembrane region" description="Helical" evidence="6">
    <location>
        <begin position="47"/>
        <end position="67"/>
    </location>
</feature>
<feature type="transmembrane region" description="Helical" evidence="6">
    <location>
        <begin position="226"/>
        <end position="248"/>
    </location>
</feature>
<feature type="transmembrane region" description="Helical" evidence="6">
    <location>
        <begin position="105"/>
        <end position="124"/>
    </location>
</feature>
<dbReference type="CDD" id="cd06173">
    <property type="entry name" value="MFS_MefA_like"/>
    <property type="match status" value="1"/>
</dbReference>
<dbReference type="Gene3D" id="1.20.1250.20">
    <property type="entry name" value="MFS general substrate transporter like domains"/>
    <property type="match status" value="1"/>
</dbReference>
<feature type="transmembrane region" description="Helical" evidence="6">
    <location>
        <begin position="79"/>
        <end position="98"/>
    </location>
</feature>
<comment type="subcellular location">
    <subcellularLocation>
        <location evidence="1">Cell membrane</location>
        <topology evidence="1">Multi-pass membrane protein</topology>
    </subcellularLocation>
</comment>
<dbReference type="GO" id="GO:0005886">
    <property type="term" value="C:plasma membrane"/>
    <property type="evidence" value="ECO:0007669"/>
    <property type="project" value="UniProtKB-SubCell"/>
</dbReference>
<accession>A0A918M6W2</accession>
<protein>
    <submittedName>
        <fullName evidence="7">MFS transporter</fullName>
    </submittedName>
</protein>